<dbReference type="EMBL" id="KQ418840">
    <property type="protein sequence ID" value="KOF85642.1"/>
    <property type="molecule type" value="Genomic_DNA"/>
</dbReference>
<gene>
    <name evidence="3" type="ORF">OCBIM_22019991mg</name>
</gene>
<dbReference type="PROSITE" id="PS00028">
    <property type="entry name" value="ZINC_FINGER_C2H2_1"/>
    <property type="match status" value="1"/>
</dbReference>
<dbReference type="PROSITE" id="PS50157">
    <property type="entry name" value="ZINC_FINGER_C2H2_2"/>
    <property type="match status" value="1"/>
</dbReference>
<accession>A0A0L8H8X9</accession>
<sequence length="125" mass="14508">MECNQVLKQFLCGELAPCKRPAHKQKLRYKDGIKNILEEFLALDHSSRKKAVHGERREFEPNHIKRDVHKDLDVNLSEYTGAQPDETCNECGHFCLSKASLRSHQRSHRHRKLVNCALYGIPACW</sequence>
<evidence type="ECO:0000259" key="2">
    <source>
        <dbReference type="PROSITE" id="PS50157"/>
    </source>
</evidence>
<organism evidence="3">
    <name type="scientific">Octopus bimaculoides</name>
    <name type="common">California two-spotted octopus</name>
    <dbReference type="NCBI Taxonomy" id="37653"/>
    <lineage>
        <taxon>Eukaryota</taxon>
        <taxon>Metazoa</taxon>
        <taxon>Spiralia</taxon>
        <taxon>Lophotrochozoa</taxon>
        <taxon>Mollusca</taxon>
        <taxon>Cephalopoda</taxon>
        <taxon>Coleoidea</taxon>
        <taxon>Octopodiformes</taxon>
        <taxon>Octopoda</taxon>
        <taxon>Incirrata</taxon>
        <taxon>Octopodidae</taxon>
        <taxon>Octopus</taxon>
    </lineage>
</organism>
<keyword evidence="1" id="KW-0479">Metal-binding</keyword>
<reference evidence="3" key="1">
    <citation type="submission" date="2015-07" db="EMBL/GenBank/DDBJ databases">
        <title>MeaNS - Measles Nucleotide Surveillance Program.</title>
        <authorList>
            <person name="Tran T."/>
            <person name="Druce J."/>
        </authorList>
    </citation>
    <scope>NUCLEOTIDE SEQUENCE</scope>
    <source>
        <strain evidence="3">UCB-OBI-ISO-001</strain>
        <tissue evidence="3">Gonad</tissue>
    </source>
</reference>
<dbReference type="InterPro" id="IPR036236">
    <property type="entry name" value="Znf_C2H2_sf"/>
</dbReference>
<protein>
    <recommendedName>
        <fullName evidence="2">C2H2-type domain-containing protein</fullName>
    </recommendedName>
</protein>
<proteinExistence type="predicted"/>
<dbReference type="InterPro" id="IPR013087">
    <property type="entry name" value="Znf_C2H2_type"/>
</dbReference>
<dbReference type="GO" id="GO:0008270">
    <property type="term" value="F:zinc ion binding"/>
    <property type="evidence" value="ECO:0007669"/>
    <property type="project" value="UniProtKB-KW"/>
</dbReference>
<keyword evidence="1" id="KW-0863">Zinc-finger</keyword>
<name>A0A0L8H8X9_OCTBM</name>
<dbReference type="AlphaFoldDB" id="A0A0L8H8X9"/>
<feature type="non-terminal residue" evidence="3">
    <location>
        <position position="125"/>
    </location>
</feature>
<evidence type="ECO:0000313" key="3">
    <source>
        <dbReference type="EMBL" id="KOF85642.1"/>
    </source>
</evidence>
<feature type="domain" description="C2H2-type" evidence="2">
    <location>
        <begin position="86"/>
        <end position="113"/>
    </location>
</feature>
<dbReference type="SUPFAM" id="SSF57667">
    <property type="entry name" value="beta-beta-alpha zinc fingers"/>
    <property type="match status" value="1"/>
</dbReference>
<evidence type="ECO:0000256" key="1">
    <source>
        <dbReference type="PROSITE-ProRule" id="PRU00042"/>
    </source>
</evidence>
<keyword evidence="1" id="KW-0862">Zinc</keyword>